<organism evidence="8 9">
    <name type="scientific">Mycobacterium kubicae</name>
    <dbReference type="NCBI Taxonomy" id="120959"/>
    <lineage>
        <taxon>Bacteria</taxon>
        <taxon>Bacillati</taxon>
        <taxon>Actinomycetota</taxon>
        <taxon>Actinomycetes</taxon>
        <taxon>Mycobacteriales</taxon>
        <taxon>Mycobacteriaceae</taxon>
        <taxon>Mycobacterium</taxon>
        <taxon>Mycobacterium simiae complex</taxon>
    </lineage>
</organism>
<feature type="chain" id="PRO_5047324679" evidence="4">
    <location>
        <begin position="22"/>
        <end position="916"/>
    </location>
</feature>
<dbReference type="RefSeq" id="WP_249026175.1">
    <property type="nucleotide sequence ID" value="NZ_CP045075.1"/>
</dbReference>
<dbReference type="InterPro" id="IPR006102">
    <property type="entry name" value="Ig-like_GH2"/>
</dbReference>
<evidence type="ECO:0000259" key="7">
    <source>
        <dbReference type="Pfam" id="PF22666"/>
    </source>
</evidence>
<accession>A0ABQ1BWQ1</accession>
<keyword evidence="3" id="KW-0326">Glycosidase</keyword>
<feature type="domain" description="Beta-mannosidase-like galactose-binding" evidence="7">
    <location>
        <begin position="63"/>
        <end position="181"/>
    </location>
</feature>
<proteinExistence type="inferred from homology"/>
<dbReference type="InterPro" id="IPR017853">
    <property type="entry name" value="GH"/>
</dbReference>
<evidence type="ECO:0000313" key="8">
    <source>
        <dbReference type="EMBL" id="GFG67930.1"/>
    </source>
</evidence>
<feature type="domain" description="Glycoside hydrolase family 2 immunoglobulin-like beta-sandwich" evidence="5">
    <location>
        <begin position="260"/>
        <end position="362"/>
    </location>
</feature>
<dbReference type="PANTHER" id="PTHR43536">
    <property type="entry name" value="MANNOSYLGLYCOPROTEIN ENDO-BETA-MANNOSIDASE"/>
    <property type="match status" value="1"/>
</dbReference>
<dbReference type="SUPFAM" id="SSF49785">
    <property type="entry name" value="Galactose-binding domain-like"/>
    <property type="match status" value="1"/>
</dbReference>
<comment type="caution">
    <text evidence="8">The sequence shown here is derived from an EMBL/GenBank/DDBJ whole genome shotgun (WGS) entry which is preliminary data.</text>
</comment>
<protein>
    <submittedName>
        <fullName evidence="8">Beta-mannosidase</fullName>
    </submittedName>
</protein>
<feature type="signal peptide" evidence="4">
    <location>
        <begin position="1"/>
        <end position="21"/>
    </location>
</feature>
<dbReference type="InterPro" id="IPR041351">
    <property type="entry name" value="Ig_GlcNase"/>
</dbReference>
<comment type="similarity">
    <text evidence="1">Belongs to the glycosyl hydrolase 2 family.</text>
</comment>
<dbReference type="Pfam" id="PF00703">
    <property type="entry name" value="Glyco_hydro_2"/>
    <property type="match status" value="1"/>
</dbReference>
<keyword evidence="2" id="KW-0378">Hydrolase</keyword>
<dbReference type="InterPro" id="IPR054593">
    <property type="entry name" value="Beta-mannosidase-like_N2"/>
</dbReference>
<evidence type="ECO:0000313" key="9">
    <source>
        <dbReference type="Proteomes" id="UP000465306"/>
    </source>
</evidence>
<evidence type="ECO:0000256" key="3">
    <source>
        <dbReference type="ARBA" id="ARBA00023295"/>
    </source>
</evidence>
<reference evidence="8 9" key="1">
    <citation type="journal article" date="2019" name="Emerg. Microbes Infect.">
        <title>Comprehensive subspecies identification of 175 nontuberculous mycobacteria species based on 7547 genomic profiles.</title>
        <authorList>
            <person name="Matsumoto Y."/>
            <person name="Kinjo T."/>
            <person name="Motooka D."/>
            <person name="Nabeya D."/>
            <person name="Jung N."/>
            <person name="Uechi K."/>
            <person name="Horii T."/>
            <person name="Iida T."/>
            <person name="Fujita J."/>
            <person name="Nakamura S."/>
        </authorList>
    </citation>
    <scope>NUCLEOTIDE SEQUENCE [LARGE SCALE GENOMIC DNA]</scope>
    <source>
        <strain evidence="8 9">JCM 13573</strain>
    </source>
</reference>
<dbReference type="PANTHER" id="PTHR43536:SF1">
    <property type="entry name" value="MANNOSYLGLYCOPROTEIN ENDO-BETA-MANNOSIDASE"/>
    <property type="match status" value="1"/>
</dbReference>
<dbReference type="Pfam" id="PF18368">
    <property type="entry name" value="Ig_GlcNase"/>
    <property type="match status" value="1"/>
</dbReference>
<dbReference type="Pfam" id="PF22666">
    <property type="entry name" value="Glyco_hydro_2_N2"/>
    <property type="match status" value="1"/>
</dbReference>
<gene>
    <name evidence="8" type="ORF">MKUB_54200</name>
</gene>
<evidence type="ECO:0000256" key="2">
    <source>
        <dbReference type="ARBA" id="ARBA00022801"/>
    </source>
</evidence>
<sequence length="916" mass="103009">MLKVVVKTFIMLLLSSLSLCAAAHTPVAARARSASPERVELSDNWTLSSAAKMSVDGDVLSLPNYDAAAWYKVRRMPATVLEILRESGVYRDLYVGKNLRDQVPQDLYQRDWWYRTQFTAPEGRKTYLLGFPGINYRADIWLNGRLVADREQAVGMYAAHQFDVTPLIRPGQPNVLAVRVIPERALQDVDGVELADSWNDWINWDYLGLPPPNGDSDRRGTSFVPDRNAGIWKPVYLKALGDVELGSATVNSELPLPRTDSARLTIRADVHNYSPRRTRGVLRATITRPDNATVHLEQAVVLAPGENTQVTFTPDQFAQLTFQHPDLWWPYTMGQPTLHNLRLEFRVDNQLSDARELRFGIRTVTQHRDEGFSGDGGDFFLQVNGKKFPVRGAAYTPDLLFKYDPDRETAILQYAKDLGLNMLRLEGKLASERLVEKADELGIPLMAGWMCCNQWEKWEQWNAEDQRVAMESMRSQIQLLRAHASAFVWANGSDGLPPPAIRARYRSILDELHWQNAAVDTASRQTRDNDGISQWDGIDMAGPYTWRPPTYWFSRRYGATWGASAEQGSNEQIPPFASLRKFIPPDDLWPINDTWSFHAGAQYKNAALLSAQRSIGMRYGASDSAEMFAAKAQLAQYEATRAQFESFAAAGWDSHKMTIYWMLNSHWPSFFGQLFDYYLRPGGAYFGAKKGLRPLSVVFDSYARDNGNSARISVVNQSPSDERDLRVRVRVYDTQGNLQTDGTAEHINVSAGGAVDAITLPRGLAKSPVFFVRCQLTRPSGEVVAENVYWQSQQPDDVGDPDNDRAFDSTQESWADMTALNYMPRVPLDITAHRQSTPGSVVIRLHNPTHNVAFFERAEIMSTRDGDEILPVEYDDNYVTVFPGETVEMRGNATGSPANWVRVTGHNTSATTVAIE</sequence>
<keyword evidence="4" id="KW-0732">Signal</keyword>
<name>A0ABQ1BWQ1_9MYCO</name>
<dbReference type="InterPro" id="IPR008979">
    <property type="entry name" value="Galactose-bd-like_sf"/>
</dbReference>
<dbReference type="InterPro" id="IPR036156">
    <property type="entry name" value="Beta-gal/glucu_dom_sf"/>
</dbReference>
<dbReference type="InterPro" id="IPR043534">
    <property type="entry name" value="EBDG/EBM"/>
</dbReference>
<dbReference type="EMBL" id="BLKU01000005">
    <property type="protein sequence ID" value="GFG67930.1"/>
    <property type="molecule type" value="Genomic_DNA"/>
</dbReference>
<dbReference type="SUPFAM" id="SSF49303">
    <property type="entry name" value="beta-Galactosidase/glucuronidase domain"/>
    <property type="match status" value="3"/>
</dbReference>
<dbReference type="SUPFAM" id="SSF51445">
    <property type="entry name" value="(Trans)glycosidases"/>
    <property type="match status" value="1"/>
</dbReference>
<evidence type="ECO:0000256" key="4">
    <source>
        <dbReference type="SAM" id="SignalP"/>
    </source>
</evidence>
<dbReference type="Gene3D" id="2.60.40.10">
    <property type="entry name" value="Immunoglobulins"/>
    <property type="match status" value="3"/>
</dbReference>
<dbReference type="Gene3D" id="3.20.20.80">
    <property type="entry name" value="Glycosidases"/>
    <property type="match status" value="1"/>
</dbReference>
<evidence type="ECO:0000256" key="1">
    <source>
        <dbReference type="ARBA" id="ARBA00007401"/>
    </source>
</evidence>
<dbReference type="Proteomes" id="UP000465306">
    <property type="component" value="Unassembled WGS sequence"/>
</dbReference>
<feature type="domain" description="Exo-beta-D-glucosaminidase Ig-fold" evidence="6">
    <location>
        <begin position="810"/>
        <end position="908"/>
    </location>
</feature>
<keyword evidence="9" id="KW-1185">Reference proteome</keyword>
<evidence type="ECO:0000259" key="5">
    <source>
        <dbReference type="Pfam" id="PF00703"/>
    </source>
</evidence>
<dbReference type="InterPro" id="IPR013783">
    <property type="entry name" value="Ig-like_fold"/>
</dbReference>
<dbReference type="Gene3D" id="2.60.120.260">
    <property type="entry name" value="Galactose-binding domain-like"/>
    <property type="match status" value="1"/>
</dbReference>
<evidence type="ECO:0000259" key="6">
    <source>
        <dbReference type="Pfam" id="PF18368"/>
    </source>
</evidence>